<name>A0A3N1KX03_9PROT</name>
<evidence type="ECO:0000256" key="2">
    <source>
        <dbReference type="ARBA" id="ARBA00022617"/>
    </source>
</evidence>
<dbReference type="Pfam" id="PF03918">
    <property type="entry name" value="CcmH"/>
    <property type="match status" value="1"/>
</dbReference>
<feature type="transmembrane region" description="Helical" evidence="7">
    <location>
        <begin position="105"/>
        <end position="126"/>
    </location>
</feature>
<evidence type="ECO:0000256" key="6">
    <source>
        <dbReference type="ARBA" id="ARBA00023004"/>
    </source>
</evidence>
<evidence type="ECO:0000256" key="5">
    <source>
        <dbReference type="ARBA" id="ARBA00022748"/>
    </source>
</evidence>
<dbReference type="Proteomes" id="UP000278222">
    <property type="component" value="Unassembled WGS sequence"/>
</dbReference>
<dbReference type="PANTHER" id="PTHR47870">
    <property type="entry name" value="CYTOCHROME C-TYPE BIOGENESIS PROTEIN CCMH"/>
    <property type="match status" value="1"/>
</dbReference>
<keyword evidence="6 7" id="KW-0408">Iron</keyword>
<protein>
    <recommendedName>
        <fullName evidence="7">Cytochrome c-type biogenesis protein</fullName>
    </recommendedName>
</protein>
<feature type="signal peptide" evidence="7">
    <location>
        <begin position="1"/>
        <end position="21"/>
    </location>
</feature>
<proteinExistence type="inferred from homology"/>
<dbReference type="OrthoDB" id="9804975at2"/>
<comment type="similarity">
    <text evidence="1 7">Belongs to the CcmH/CycL/Ccl2/NrfF family.</text>
</comment>
<accession>A0A3N1KX03</accession>
<keyword evidence="7" id="KW-1133">Transmembrane helix</keyword>
<feature type="chain" id="PRO_5017849178" description="Cytochrome c-type biogenesis protein" evidence="7">
    <location>
        <begin position="22"/>
        <end position="161"/>
    </location>
</feature>
<comment type="caution">
    <text evidence="9">The sequence shown here is derived from an EMBL/GenBank/DDBJ whole genome shotgun (WGS) entry which is preliminary data.</text>
</comment>
<dbReference type="InterPro" id="IPR051263">
    <property type="entry name" value="C-type_cytochrome_biogenesis"/>
</dbReference>
<evidence type="ECO:0000313" key="10">
    <source>
        <dbReference type="Proteomes" id="UP000278222"/>
    </source>
</evidence>
<keyword evidence="7" id="KW-0812">Transmembrane</keyword>
<dbReference type="Gene3D" id="1.10.8.640">
    <property type="entry name" value="Cytochrome C biogenesis protein"/>
    <property type="match status" value="1"/>
</dbReference>
<feature type="domain" description="CcmH/CycL/Ccl2/NrfF N-terminal" evidence="8">
    <location>
        <begin position="11"/>
        <end position="151"/>
    </location>
</feature>
<gene>
    <name evidence="9" type="ORF">EDC65_3756</name>
</gene>
<keyword evidence="7" id="KW-0472">Membrane</keyword>
<evidence type="ECO:0000256" key="1">
    <source>
        <dbReference type="ARBA" id="ARBA00010342"/>
    </source>
</evidence>
<keyword evidence="3 7" id="KW-0479">Metal-binding</keyword>
<keyword evidence="4 7" id="KW-0732">Signal</keyword>
<dbReference type="GO" id="GO:0046872">
    <property type="term" value="F:metal ion binding"/>
    <property type="evidence" value="ECO:0007669"/>
    <property type="project" value="UniProtKB-KW"/>
</dbReference>
<dbReference type="AlphaFoldDB" id="A0A3N1KX03"/>
<sequence length="161" mass="17446">MRALLLALLLPLLLAAGPLAAVEPGEALPDPALEARARLLSRELRCLVCQNQSIDDSSAPLARDLRRLVRERLTAGDDDAGVRDYLVARYGDFVLLRPPMKPATWALWLAPPAVLLLGGGVALVAFRRRRLRPALPAELSTADRARVATLLAEPGPPERQP</sequence>
<evidence type="ECO:0000256" key="4">
    <source>
        <dbReference type="ARBA" id="ARBA00022729"/>
    </source>
</evidence>
<keyword evidence="10" id="KW-1185">Reference proteome</keyword>
<dbReference type="EMBL" id="RJKX01000015">
    <property type="protein sequence ID" value="ROP84404.1"/>
    <property type="molecule type" value="Genomic_DNA"/>
</dbReference>
<comment type="function">
    <text evidence="7">Possible subunit of a heme lyase.</text>
</comment>
<dbReference type="PANTHER" id="PTHR47870:SF1">
    <property type="entry name" value="CYTOCHROME C-TYPE BIOGENESIS PROTEIN CCMH"/>
    <property type="match status" value="1"/>
</dbReference>
<evidence type="ECO:0000259" key="8">
    <source>
        <dbReference type="Pfam" id="PF03918"/>
    </source>
</evidence>
<reference evidence="9 10" key="1">
    <citation type="submission" date="2018-11" db="EMBL/GenBank/DDBJ databases">
        <title>Genomic Encyclopedia of Type Strains, Phase IV (KMG-IV): sequencing the most valuable type-strain genomes for metagenomic binning, comparative biology and taxonomic classification.</title>
        <authorList>
            <person name="Goeker M."/>
        </authorList>
    </citation>
    <scope>NUCLEOTIDE SEQUENCE [LARGE SCALE GENOMIC DNA]</scope>
    <source>
        <strain evidence="9 10">DSM 5900</strain>
    </source>
</reference>
<keyword evidence="5" id="KW-0201">Cytochrome c-type biogenesis</keyword>
<dbReference type="InterPro" id="IPR005616">
    <property type="entry name" value="CcmH/CycL/Ccl2/NrfF_N"/>
</dbReference>
<dbReference type="RefSeq" id="WP_123692309.1">
    <property type="nucleotide sequence ID" value="NZ_AP019700.1"/>
</dbReference>
<evidence type="ECO:0000256" key="3">
    <source>
        <dbReference type="ARBA" id="ARBA00022723"/>
    </source>
</evidence>
<dbReference type="InterPro" id="IPR038297">
    <property type="entry name" value="CcmH/CycL/NrfF/Ccl2_sf"/>
</dbReference>
<dbReference type="GO" id="GO:0017004">
    <property type="term" value="P:cytochrome complex assembly"/>
    <property type="evidence" value="ECO:0007669"/>
    <property type="project" value="UniProtKB-KW"/>
</dbReference>
<evidence type="ECO:0000313" key="9">
    <source>
        <dbReference type="EMBL" id="ROP84404.1"/>
    </source>
</evidence>
<organism evidence="9 10">
    <name type="scientific">Stella humosa</name>
    <dbReference type="NCBI Taxonomy" id="94"/>
    <lineage>
        <taxon>Bacteria</taxon>
        <taxon>Pseudomonadati</taxon>
        <taxon>Pseudomonadota</taxon>
        <taxon>Alphaproteobacteria</taxon>
        <taxon>Rhodospirillales</taxon>
        <taxon>Stellaceae</taxon>
        <taxon>Stella</taxon>
    </lineage>
</organism>
<evidence type="ECO:0000256" key="7">
    <source>
        <dbReference type="RuleBase" id="RU364112"/>
    </source>
</evidence>
<dbReference type="CDD" id="cd16378">
    <property type="entry name" value="CcmH_N"/>
    <property type="match status" value="1"/>
</dbReference>
<keyword evidence="2 7" id="KW-0349">Heme</keyword>
<dbReference type="GO" id="GO:0005886">
    <property type="term" value="C:plasma membrane"/>
    <property type="evidence" value="ECO:0007669"/>
    <property type="project" value="TreeGrafter"/>
</dbReference>